<protein>
    <submittedName>
        <fullName evidence="1">Uncharacterized protein</fullName>
    </submittedName>
</protein>
<evidence type="ECO:0000313" key="1">
    <source>
        <dbReference type="EMBL" id="RMZ95955.1"/>
    </source>
</evidence>
<sequence>MNKETVKNQFNPKNKKKQKKIHTFELSLKNQQKLIFIFVLAYKINQNVIEIVDFHEIVVDIPDNGLLEHLFIQKDSSHNPEIVHLSFKNLNVLNFRLHLKDTLFFTLVDSWDTIQNVQ</sequence>
<organism evidence="1 2">
    <name type="scientific">Brachionus plicatilis</name>
    <name type="common">Marine rotifer</name>
    <name type="synonym">Brachionus muelleri</name>
    <dbReference type="NCBI Taxonomy" id="10195"/>
    <lineage>
        <taxon>Eukaryota</taxon>
        <taxon>Metazoa</taxon>
        <taxon>Spiralia</taxon>
        <taxon>Gnathifera</taxon>
        <taxon>Rotifera</taxon>
        <taxon>Eurotatoria</taxon>
        <taxon>Monogononta</taxon>
        <taxon>Pseudotrocha</taxon>
        <taxon>Ploima</taxon>
        <taxon>Brachionidae</taxon>
        <taxon>Brachionus</taxon>
    </lineage>
</organism>
<reference evidence="1 2" key="1">
    <citation type="journal article" date="2018" name="Sci. Rep.">
        <title>Genomic signatures of local adaptation to the degree of environmental predictability in rotifers.</title>
        <authorList>
            <person name="Franch-Gras L."/>
            <person name="Hahn C."/>
            <person name="Garcia-Roger E.M."/>
            <person name="Carmona M.J."/>
            <person name="Serra M."/>
            <person name="Gomez A."/>
        </authorList>
    </citation>
    <scope>NUCLEOTIDE SEQUENCE [LARGE SCALE GENOMIC DNA]</scope>
    <source>
        <strain evidence="1">HYR1</strain>
    </source>
</reference>
<gene>
    <name evidence="1" type="ORF">BpHYR1_020284</name>
</gene>
<name>A0A3M7PA40_BRAPC</name>
<dbReference type="Proteomes" id="UP000276133">
    <property type="component" value="Unassembled WGS sequence"/>
</dbReference>
<keyword evidence="2" id="KW-1185">Reference proteome</keyword>
<accession>A0A3M7PA40</accession>
<comment type="caution">
    <text evidence="1">The sequence shown here is derived from an EMBL/GenBank/DDBJ whole genome shotgun (WGS) entry which is preliminary data.</text>
</comment>
<dbReference type="EMBL" id="REGN01012317">
    <property type="protein sequence ID" value="RMZ95955.1"/>
    <property type="molecule type" value="Genomic_DNA"/>
</dbReference>
<dbReference type="AlphaFoldDB" id="A0A3M7PA40"/>
<evidence type="ECO:0000313" key="2">
    <source>
        <dbReference type="Proteomes" id="UP000276133"/>
    </source>
</evidence>
<proteinExistence type="predicted"/>